<evidence type="ECO:0000256" key="5">
    <source>
        <dbReference type="SAM" id="Phobius"/>
    </source>
</evidence>
<gene>
    <name evidence="7" type="ORF">Ctob_014301</name>
</gene>
<evidence type="ECO:0000256" key="2">
    <source>
        <dbReference type="ARBA" id="ARBA00022771"/>
    </source>
</evidence>
<protein>
    <recommendedName>
        <fullName evidence="6">RING-type domain-containing protein</fullName>
    </recommendedName>
</protein>
<dbReference type="InterPro" id="IPR017907">
    <property type="entry name" value="Znf_RING_CS"/>
</dbReference>
<evidence type="ECO:0000259" key="6">
    <source>
        <dbReference type="PROSITE" id="PS50089"/>
    </source>
</evidence>
<evidence type="ECO:0000313" key="7">
    <source>
        <dbReference type="EMBL" id="KOO53686.1"/>
    </source>
</evidence>
<name>A0A0M0LRS5_9EUKA</name>
<feature type="transmembrane region" description="Helical" evidence="5">
    <location>
        <begin position="143"/>
        <end position="163"/>
    </location>
</feature>
<keyword evidence="3" id="KW-0862">Zinc</keyword>
<dbReference type="InterPro" id="IPR027370">
    <property type="entry name" value="Znf-RING_euk"/>
</dbReference>
<dbReference type="PROSITE" id="PS00518">
    <property type="entry name" value="ZF_RING_1"/>
    <property type="match status" value="1"/>
</dbReference>
<feature type="domain" description="RING-type" evidence="6">
    <location>
        <begin position="11"/>
        <end position="60"/>
    </location>
</feature>
<dbReference type="GO" id="GO:0008270">
    <property type="term" value="F:zinc ion binding"/>
    <property type="evidence" value="ECO:0007669"/>
    <property type="project" value="UniProtKB-KW"/>
</dbReference>
<dbReference type="InterPro" id="IPR001841">
    <property type="entry name" value="Znf_RING"/>
</dbReference>
<dbReference type="Proteomes" id="UP000037460">
    <property type="component" value="Unassembled WGS sequence"/>
</dbReference>
<dbReference type="SMART" id="SM00184">
    <property type="entry name" value="RING"/>
    <property type="match status" value="1"/>
</dbReference>
<keyword evidence="5" id="KW-0472">Membrane</keyword>
<evidence type="ECO:0000313" key="8">
    <source>
        <dbReference type="Proteomes" id="UP000037460"/>
    </source>
</evidence>
<evidence type="ECO:0000256" key="1">
    <source>
        <dbReference type="ARBA" id="ARBA00022723"/>
    </source>
</evidence>
<keyword evidence="5" id="KW-0812">Transmembrane</keyword>
<sequence length="227" mass="24457">MFRGSYTTEECAICFDEVHLRRTSCKHAFCEECLVKYVHTWVVNEARGLAKWPLRCPVCRVGLTPFDVPARARHLMVRRELVQPNAADASDAGGAGGVGVGGRGPLQPPQFLEEVGTELSLKACICCCISVGQLITHAARCHYSLCVLVALFLWALVLAALAFDGAVSVIDVPNQVVANRTAGTAGGAQNLFRQAVDSEQEAWQLEVALRLCSYVAVIVACRITAVA</sequence>
<keyword evidence="8" id="KW-1185">Reference proteome</keyword>
<dbReference type="Gene3D" id="3.30.40.10">
    <property type="entry name" value="Zinc/RING finger domain, C3HC4 (zinc finger)"/>
    <property type="match status" value="1"/>
</dbReference>
<evidence type="ECO:0000256" key="3">
    <source>
        <dbReference type="ARBA" id="ARBA00022833"/>
    </source>
</evidence>
<dbReference type="InterPro" id="IPR013083">
    <property type="entry name" value="Znf_RING/FYVE/PHD"/>
</dbReference>
<keyword evidence="2 4" id="KW-0863">Zinc-finger</keyword>
<keyword evidence="1" id="KW-0479">Metal-binding</keyword>
<comment type="caution">
    <text evidence="7">The sequence shown here is derived from an EMBL/GenBank/DDBJ whole genome shotgun (WGS) entry which is preliminary data.</text>
</comment>
<accession>A0A0M0LRS5</accession>
<reference evidence="8" key="1">
    <citation type="journal article" date="2015" name="PLoS Genet.">
        <title>Genome Sequence and Transcriptome Analyses of Chrysochromulina tobin: Metabolic Tools for Enhanced Algal Fitness in the Prominent Order Prymnesiales (Haptophyceae).</title>
        <authorList>
            <person name="Hovde B.T."/>
            <person name="Deodato C.R."/>
            <person name="Hunsperger H.M."/>
            <person name="Ryken S.A."/>
            <person name="Yost W."/>
            <person name="Jha R.K."/>
            <person name="Patterson J."/>
            <person name="Monnat R.J. Jr."/>
            <person name="Barlow S.B."/>
            <person name="Starkenburg S.R."/>
            <person name="Cattolico R.A."/>
        </authorList>
    </citation>
    <scope>NUCLEOTIDE SEQUENCE</scope>
    <source>
        <strain evidence="8">CCMP291</strain>
    </source>
</reference>
<organism evidence="7 8">
    <name type="scientific">Chrysochromulina tobinii</name>
    <dbReference type="NCBI Taxonomy" id="1460289"/>
    <lineage>
        <taxon>Eukaryota</taxon>
        <taxon>Haptista</taxon>
        <taxon>Haptophyta</taxon>
        <taxon>Prymnesiophyceae</taxon>
        <taxon>Prymnesiales</taxon>
        <taxon>Chrysochromulinaceae</taxon>
        <taxon>Chrysochromulina</taxon>
    </lineage>
</organism>
<dbReference type="SUPFAM" id="SSF57850">
    <property type="entry name" value="RING/U-box"/>
    <property type="match status" value="1"/>
</dbReference>
<dbReference type="PROSITE" id="PS50089">
    <property type="entry name" value="ZF_RING_2"/>
    <property type="match status" value="1"/>
</dbReference>
<evidence type="ECO:0000256" key="4">
    <source>
        <dbReference type="PROSITE-ProRule" id="PRU00175"/>
    </source>
</evidence>
<dbReference type="Pfam" id="PF13445">
    <property type="entry name" value="zf-RING_UBOX"/>
    <property type="match status" value="1"/>
</dbReference>
<dbReference type="AlphaFoldDB" id="A0A0M0LRS5"/>
<dbReference type="EMBL" id="JWZX01000113">
    <property type="protein sequence ID" value="KOO53686.1"/>
    <property type="molecule type" value="Genomic_DNA"/>
</dbReference>
<dbReference type="OrthoDB" id="252722at2759"/>
<keyword evidence="5" id="KW-1133">Transmembrane helix</keyword>
<proteinExistence type="predicted"/>